<name>A0A6J6FN75_9ZZZZ</name>
<accession>A0A6J6FN75</accession>
<sequence length="44" mass="4167">MPGVFVAGDWVGPVGLLADASAASGTTAARAALGVIARRATIGA</sequence>
<reference evidence="1" key="1">
    <citation type="submission" date="2020-05" db="EMBL/GenBank/DDBJ databases">
        <authorList>
            <person name="Chiriac C."/>
            <person name="Salcher M."/>
            <person name="Ghai R."/>
            <person name="Kavagutti S V."/>
        </authorList>
    </citation>
    <scope>NUCLEOTIDE SEQUENCE</scope>
</reference>
<dbReference type="AlphaFoldDB" id="A0A6J6FN75"/>
<evidence type="ECO:0000313" key="1">
    <source>
        <dbReference type="EMBL" id="CAB4590552.1"/>
    </source>
</evidence>
<organism evidence="1">
    <name type="scientific">freshwater metagenome</name>
    <dbReference type="NCBI Taxonomy" id="449393"/>
    <lineage>
        <taxon>unclassified sequences</taxon>
        <taxon>metagenomes</taxon>
        <taxon>ecological metagenomes</taxon>
    </lineage>
</organism>
<dbReference type="InterPro" id="IPR036188">
    <property type="entry name" value="FAD/NAD-bd_sf"/>
</dbReference>
<protein>
    <submittedName>
        <fullName evidence="1">Unannotated protein</fullName>
    </submittedName>
</protein>
<gene>
    <name evidence="1" type="ORF">UFOPK1493_03719</name>
</gene>
<dbReference type="SUPFAM" id="SSF51905">
    <property type="entry name" value="FAD/NAD(P)-binding domain"/>
    <property type="match status" value="1"/>
</dbReference>
<proteinExistence type="predicted"/>
<dbReference type="EMBL" id="CAEZSR010000227">
    <property type="protein sequence ID" value="CAB4590552.1"/>
    <property type="molecule type" value="Genomic_DNA"/>
</dbReference>